<dbReference type="InterPro" id="IPR055081">
    <property type="entry name" value="NLP1-9_GAF"/>
</dbReference>
<dbReference type="InterPro" id="IPR053793">
    <property type="entry name" value="PB1-like"/>
</dbReference>
<dbReference type="GO" id="GO:0003700">
    <property type="term" value="F:DNA-binding transcription factor activity"/>
    <property type="evidence" value="ECO:0007669"/>
    <property type="project" value="InterPro"/>
</dbReference>
<evidence type="ECO:0000259" key="2">
    <source>
        <dbReference type="PROSITE" id="PS51745"/>
    </source>
</evidence>
<organism evidence="3 4">
    <name type="scientific">Artemisia annua</name>
    <name type="common">Sweet wormwood</name>
    <dbReference type="NCBI Taxonomy" id="35608"/>
    <lineage>
        <taxon>Eukaryota</taxon>
        <taxon>Viridiplantae</taxon>
        <taxon>Streptophyta</taxon>
        <taxon>Embryophyta</taxon>
        <taxon>Tracheophyta</taxon>
        <taxon>Spermatophyta</taxon>
        <taxon>Magnoliopsida</taxon>
        <taxon>eudicotyledons</taxon>
        <taxon>Gunneridae</taxon>
        <taxon>Pentapetalae</taxon>
        <taxon>asterids</taxon>
        <taxon>campanulids</taxon>
        <taxon>Asterales</taxon>
        <taxon>Asteraceae</taxon>
        <taxon>Asteroideae</taxon>
        <taxon>Anthemideae</taxon>
        <taxon>Artemisiinae</taxon>
        <taxon>Artemisia</taxon>
    </lineage>
</organism>
<proteinExistence type="predicted"/>
<dbReference type="STRING" id="35608.A0A2U1PU18"/>
<dbReference type="Gene3D" id="3.10.20.90">
    <property type="entry name" value="Phosphatidylinositol 3-kinase Catalytic Subunit, Chain A, domain 1"/>
    <property type="match status" value="1"/>
</dbReference>
<dbReference type="Pfam" id="PF22922">
    <property type="entry name" value="GAF_NLP"/>
    <property type="match status" value="1"/>
</dbReference>
<keyword evidence="4" id="KW-1185">Reference proteome</keyword>
<sequence length="570" mass="65612">MGDSTRLRDEEVKELSAFLECFPTYHLYNQTVLSKSYFSNKRWVFSSQDEGSQNISSADDHGTRMIYDKIKSAFSNITIYGGEIVQFWAPHVTIRGRWLLSTSGQPFSVAYLSSGIAKYRKRCEEYGYNIDVTKNNKHVIDNIEQHDDHPRPMIIFSGASASAFLNRLTEVVRNASVQHREPLARYAFEECKLNRSYMMPIFCPSQCSYSCIGVVECSSWYIDPDFANATKRALEEVGLFVFDVQHHIPYKAIIGLEPARDEIQEAIKSVCELHQITLAQVWIAYENVNRVPFSSSLDDTRTKQKLAFKLTGYSLDKDSACFSSRFKDYYDACDIIAVKIWEEIKEFPSFKPHFREKVVRPSQIIMFKLFQYGRITSISQALERGKKRIVVNYNAPSKAKRNTKKIQLSREDIENQYGKTMEEAAKILGVSVSTLKRNHNKLCNSGWQGPDLPQRNANNTNRNQSKQSQTNEGCSDPTFVNRNEITVTIKAEYADDMIKFYLPISEATFVTVKNIIGMKFKLTLRNYKLKYLDEDSDWILIDSDQDLSDCIKSSRKVDRTVVRLCVFLKD</sequence>
<protein>
    <submittedName>
        <fullName evidence="3">NIN-like protein</fullName>
    </submittedName>
</protein>
<reference evidence="3 4" key="1">
    <citation type="journal article" date="2018" name="Mol. Plant">
        <title>The genome of Artemisia annua provides insight into the evolution of Asteraceae family and artemisinin biosynthesis.</title>
        <authorList>
            <person name="Shen Q."/>
            <person name="Zhang L."/>
            <person name="Liao Z."/>
            <person name="Wang S."/>
            <person name="Yan T."/>
            <person name="Shi P."/>
            <person name="Liu M."/>
            <person name="Fu X."/>
            <person name="Pan Q."/>
            <person name="Wang Y."/>
            <person name="Lv Z."/>
            <person name="Lu X."/>
            <person name="Zhang F."/>
            <person name="Jiang W."/>
            <person name="Ma Y."/>
            <person name="Chen M."/>
            <person name="Hao X."/>
            <person name="Li L."/>
            <person name="Tang Y."/>
            <person name="Lv G."/>
            <person name="Zhou Y."/>
            <person name="Sun X."/>
            <person name="Brodelius P.E."/>
            <person name="Rose J.K.C."/>
            <person name="Tang K."/>
        </authorList>
    </citation>
    <scope>NUCLEOTIDE SEQUENCE [LARGE SCALE GENOMIC DNA]</scope>
    <source>
        <strain evidence="4">cv. Huhao1</strain>
        <tissue evidence="3">Leaf</tissue>
    </source>
</reference>
<dbReference type="OrthoDB" id="1594986at2759"/>
<dbReference type="SUPFAM" id="SSF54277">
    <property type="entry name" value="CAD &amp; PB1 domains"/>
    <property type="match status" value="1"/>
</dbReference>
<evidence type="ECO:0000313" key="4">
    <source>
        <dbReference type="Proteomes" id="UP000245207"/>
    </source>
</evidence>
<dbReference type="Pfam" id="PF00564">
    <property type="entry name" value="PB1"/>
    <property type="match status" value="1"/>
</dbReference>
<accession>A0A2U1PU18</accession>
<feature type="compositionally biased region" description="Polar residues" evidence="1">
    <location>
        <begin position="455"/>
        <end position="477"/>
    </location>
</feature>
<dbReference type="PANTHER" id="PTHR32002:SF49">
    <property type="entry name" value="BILE ACID:SODIUM SYMPORTER_ARSENICAL RESISTANCE PROTEIN ACR3-RELATED"/>
    <property type="match status" value="1"/>
</dbReference>
<name>A0A2U1PU18_ARTAN</name>
<dbReference type="PANTHER" id="PTHR32002">
    <property type="entry name" value="PROTEIN NLP8"/>
    <property type="match status" value="1"/>
</dbReference>
<feature type="domain" description="PB1" evidence="2">
    <location>
        <begin position="486"/>
        <end position="569"/>
    </location>
</feature>
<dbReference type="AlphaFoldDB" id="A0A2U1PU18"/>
<dbReference type="InterPro" id="IPR000270">
    <property type="entry name" value="PB1_dom"/>
</dbReference>
<evidence type="ECO:0000313" key="3">
    <source>
        <dbReference type="EMBL" id="PWA89249.1"/>
    </source>
</evidence>
<dbReference type="EMBL" id="PKPP01000735">
    <property type="protein sequence ID" value="PWA89249.1"/>
    <property type="molecule type" value="Genomic_DNA"/>
</dbReference>
<dbReference type="PROSITE" id="PS51745">
    <property type="entry name" value="PB1"/>
    <property type="match status" value="1"/>
</dbReference>
<feature type="region of interest" description="Disordered" evidence="1">
    <location>
        <begin position="443"/>
        <end position="477"/>
    </location>
</feature>
<comment type="caution">
    <text evidence="3">The sequence shown here is derived from an EMBL/GenBank/DDBJ whole genome shotgun (WGS) entry which is preliminary data.</text>
</comment>
<dbReference type="InterPro" id="IPR045012">
    <property type="entry name" value="NLP"/>
</dbReference>
<evidence type="ECO:0000256" key="1">
    <source>
        <dbReference type="SAM" id="MobiDB-lite"/>
    </source>
</evidence>
<dbReference type="Proteomes" id="UP000245207">
    <property type="component" value="Unassembled WGS sequence"/>
</dbReference>
<dbReference type="SMART" id="SM00666">
    <property type="entry name" value="PB1"/>
    <property type="match status" value="1"/>
</dbReference>
<gene>
    <name evidence="3" type="ORF">CTI12_AA012290</name>
</gene>